<gene>
    <name evidence="2" type="ORF">AUR64_09870</name>
</gene>
<organism evidence="2 3">
    <name type="scientific">Haloprofundus marisrubri</name>
    <dbReference type="NCBI Taxonomy" id="1514971"/>
    <lineage>
        <taxon>Archaea</taxon>
        <taxon>Methanobacteriati</taxon>
        <taxon>Methanobacteriota</taxon>
        <taxon>Stenosarchaea group</taxon>
        <taxon>Halobacteria</taxon>
        <taxon>Halobacteriales</taxon>
        <taxon>Haloferacaceae</taxon>
        <taxon>Haloprofundus</taxon>
    </lineage>
</organism>
<evidence type="ECO:0000313" key="2">
    <source>
        <dbReference type="EMBL" id="KTG09922.1"/>
    </source>
</evidence>
<comment type="caution">
    <text evidence="2">The sequence shown here is derived from an EMBL/GenBank/DDBJ whole genome shotgun (WGS) entry which is preliminary data.</text>
</comment>
<keyword evidence="3" id="KW-1185">Reference proteome</keyword>
<reference evidence="2 3" key="1">
    <citation type="submission" date="2015-12" db="EMBL/GenBank/DDBJ databases">
        <title>Haloprofundus marisrubri gen. nov., sp. nov., an extremely halophilic archaeon isolated from the Discovery deep brine-seawater interface in the Red Sea.</title>
        <authorList>
            <person name="Zhang G."/>
            <person name="Stingl U."/>
            <person name="Rashid M."/>
        </authorList>
    </citation>
    <scope>NUCLEOTIDE SEQUENCE [LARGE SCALE GENOMIC DNA]</scope>
    <source>
        <strain evidence="2 3">SB9</strain>
    </source>
</reference>
<feature type="transmembrane region" description="Helical" evidence="1">
    <location>
        <begin position="67"/>
        <end position="85"/>
    </location>
</feature>
<proteinExistence type="predicted"/>
<dbReference type="AlphaFoldDB" id="A0A0W1RA28"/>
<evidence type="ECO:0000256" key="1">
    <source>
        <dbReference type="SAM" id="Phobius"/>
    </source>
</evidence>
<feature type="transmembrane region" description="Helical" evidence="1">
    <location>
        <begin position="97"/>
        <end position="115"/>
    </location>
</feature>
<keyword evidence="1" id="KW-0472">Membrane</keyword>
<accession>A0A0W1RA28</accession>
<evidence type="ECO:0000313" key="3">
    <source>
        <dbReference type="Proteomes" id="UP000054387"/>
    </source>
</evidence>
<keyword evidence="1" id="KW-1133">Transmembrane helix</keyword>
<dbReference type="EMBL" id="LOPU01000018">
    <property type="protein sequence ID" value="KTG09922.1"/>
    <property type="molecule type" value="Genomic_DNA"/>
</dbReference>
<dbReference type="RefSeq" id="WP_058581277.1">
    <property type="nucleotide sequence ID" value="NZ_LOPU01000018.1"/>
</dbReference>
<dbReference type="OrthoDB" id="350756at2157"/>
<feature type="transmembrane region" description="Helical" evidence="1">
    <location>
        <begin position="12"/>
        <end position="30"/>
    </location>
</feature>
<dbReference type="Proteomes" id="UP000054387">
    <property type="component" value="Unassembled WGS sequence"/>
</dbReference>
<protein>
    <submittedName>
        <fullName evidence="2">Uncharacterized protein</fullName>
    </submittedName>
</protein>
<feature type="transmembrane region" description="Helical" evidence="1">
    <location>
        <begin position="36"/>
        <end position="55"/>
    </location>
</feature>
<keyword evidence="1" id="KW-0812">Transmembrane</keyword>
<sequence>MTETLTRAKVGAVGLLSVLVCVGFVLLGLSDAEPGLLEALVGAVVFVTYVVWTGLRGQLSSRQSDVLLGTSCVLGVGIVAWSVFVDGRAVSSSDLRTWGLLLVAIVVIYGLSRLIRRSDR</sequence>
<name>A0A0W1RA28_9EURY</name>